<evidence type="ECO:0000256" key="1">
    <source>
        <dbReference type="SAM" id="MobiDB-lite"/>
    </source>
</evidence>
<dbReference type="AlphaFoldDB" id="A0A0B2XF84"/>
<feature type="region of interest" description="Disordered" evidence="1">
    <location>
        <begin position="130"/>
        <end position="203"/>
    </location>
</feature>
<proteinExistence type="predicted"/>
<accession>A0A0B2XF84</accession>
<reference evidence="2 3" key="1">
    <citation type="journal article" date="2011" name="PLoS Genet.">
        <title>Genome sequencing and comparative transcriptomics of the model entomopathogenic fungi Metarhizium anisopliae and M. acridum.</title>
        <authorList>
            <person name="Gao Q."/>
            <person name="Jin K."/>
            <person name="Ying S.H."/>
            <person name="Zhang Y."/>
            <person name="Xiao G."/>
            <person name="Shang Y."/>
            <person name="Duan Z."/>
            <person name="Hu X."/>
            <person name="Xie X.Q."/>
            <person name="Zhou G."/>
            <person name="Peng G."/>
            <person name="Luo Z."/>
            <person name="Huang W."/>
            <person name="Wang B."/>
            <person name="Fang W."/>
            <person name="Wang S."/>
            <person name="Zhong Y."/>
            <person name="Ma L.J."/>
            <person name="St Leger R.J."/>
            <person name="Zhao G.P."/>
            <person name="Pei Y."/>
            <person name="Feng M.G."/>
            <person name="Xia Y."/>
            <person name="Wang C."/>
        </authorList>
    </citation>
    <scope>NUCLEOTIDE SEQUENCE [LARGE SCALE GENOMIC DNA]</scope>
    <source>
        <strain evidence="3">ARSEF 23 / ATCC MYA-3075</strain>
    </source>
</reference>
<evidence type="ECO:0000313" key="2">
    <source>
        <dbReference type="EMBL" id="KHO11405.1"/>
    </source>
</evidence>
<organism evidence="2 3">
    <name type="scientific">Metarhizium robertsii (strain ARSEF 23 / ATCC MYA-3075)</name>
    <name type="common">Metarhizium anisopliae (strain ARSEF 23)</name>
    <dbReference type="NCBI Taxonomy" id="655844"/>
    <lineage>
        <taxon>Eukaryota</taxon>
        <taxon>Fungi</taxon>
        <taxon>Dikarya</taxon>
        <taxon>Ascomycota</taxon>
        <taxon>Pezizomycotina</taxon>
        <taxon>Sordariomycetes</taxon>
        <taxon>Hypocreomycetidae</taxon>
        <taxon>Hypocreales</taxon>
        <taxon>Clavicipitaceae</taxon>
        <taxon>Metarhizium</taxon>
    </lineage>
</organism>
<evidence type="ECO:0000313" key="3">
    <source>
        <dbReference type="Proteomes" id="UP000002498"/>
    </source>
</evidence>
<protein>
    <recommendedName>
        <fullName evidence="4">Transposase</fullName>
    </recommendedName>
</protein>
<dbReference type="Proteomes" id="UP000002498">
    <property type="component" value="Unassembled WGS sequence"/>
</dbReference>
<dbReference type="GeneID" id="23632369"/>
<dbReference type="RefSeq" id="XP_011411168.1">
    <property type="nucleotide sequence ID" value="XM_011412866.1"/>
</dbReference>
<keyword evidence="3" id="KW-1185">Reference proteome</keyword>
<gene>
    <name evidence="2" type="ORF">MAA_10920</name>
</gene>
<name>A0A0B2XF84_METRA</name>
<dbReference type="EMBL" id="ADNJ02000003">
    <property type="protein sequence ID" value="KHO11405.1"/>
    <property type="molecule type" value="Genomic_DNA"/>
</dbReference>
<dbReference type="HOGENOM" id="CLU_973445_0_0_1"/>
<feature type="compositionally biased region" description="Low complexity" evidence="1">
    <location>
        <begin position="158"/>
        <end position="172"/>
    </location>
</feature>
<sequence length="286" mass="31621">MLEDQEREFRQACAQDEVLTAREHLGRGSEYLGDLPQVVSQKGLSMITREYRKALKGIPSPSNPWPDAITTCNDDCNVSIELGIPCHHTLYRKLTTTVPLTKWDIHPRWHLREPVSRDVYRRILDPKIATNLRGRPKNKPQPVPASMAVGASSQTAGRRVSSTQSRSSRPQRAGSPSNAIQTSKGQPGQGRTLPLRSGKTTGKDLEGLPFEVPGIALAITFCFRTSFRVNHITGFNRKFKGGPELEFHDGRSTISPYCYSCATAAHVTCSYAHAFAQSASMFTAQL</sequence>
<dbReference type="KEGG" id="maj:MAA_10920"/>
<reference evidence="2 3" key="2">
    <citation type="journal article" date="2014" name="Proc. Natl. Acad. Sci. U.S.A.">
        <title>Trajectory and genomic determinants of fungal-pathogen speciation and host adaptation.</title>
        <authorList>
            <person name="Hu X."/>
            <person name="Xiao G."/>
            <person name="Zheng P."/>
            <person name="Shang Y."/>
            <person name="Su Y."/>
            <person name="Zhang X."/>
            <person name="Liu X."/>
            <person name="Zhan S."/>
            <person name="St Leger R.J."/>
            <person name="Wang C."/>
        </authorList>
    </citation>
    <scope>GENOME REANNOTATION</scope>
    <source>
        <strain evidence="3">ARSEF 23 / ATCC MYA-3075</strain>
    </source>
</reference>
<feature type="compositionally biased region" description="Polar residues" evidence="1">
    <location>
        <begin position="174"/>
        <end position="186"/>
    </location>
</feature>
<evidence type="ECO:0008006" key="4">
    <source>
        <dbReference type="Google" id="ProtNLM"/>
    </source>
</evidence>
<comment type="caution">
    <text evidence="2">The sequence shown here is derived from an EMBL/GenBank/DDBJ whole genome shotgun (WGS) entry which is preliminary data.</text>
</comment>
<dbReference type="OrthoDB" id="5092935at2759"/>